<dbReference type="PROSITE" id="PS50935">
    <property type="entry name" value="SSB"/>
    <property type="match status" value="1"/>
</dbReference>
<name>A0A2H4MRL2_9STRA</name>
<sequence length="105" mass="12153">MGDANLIGGIVKILETPQQKISDTNILVTQFRVQFPQYRNTSVVYLTFWGNLARDVVNYYKVNDYILIEGYISLRDKKNSKEIVSKSKKVEITVLKVYPFILGYK</sequence>
<gene>
    <name evidence="3" type="primary">ycf41</name>
</gene>
<evidence type="ECO:0000256" key="1">
    <source>
        <dbReference type="ARBA" id="ARBA00023125"/>
    </source>
</evidence>
<dbReference type="Gene3D" id="2.40.50.140">
    <property type="entry name" value="Nucleic acid-binding proteins"/>
    <property type="match status" value="1"/>
</dbReference>
<dbReference type="AlphaFoldDB" id="A0A2H4MRL2"/>
<evidence type="ECO:0008006" key="4">
    <source>
        <dbReference type="Google" id="ProtNLM"/>
    </source>
</evidence>
<reference evidence="3" key="1">
    <citation type="submission" date="2017-01" db="EMBL/GenBank/DDBJ databases">
        <title>The complete chloroplast genome of Gomphoneis minuta var. cassieae.</title>
        <authorList>
            <person name="Novis P.M."/>
            <person name="Winkworth R.C."/>
            <person name="McLenachan P.A."/>
        </authorList>
    </citation>
    <scope>NUCLEOTIDE SEQUENCE</scope>
</reference>
<evidence type="ECO:0000256" key="2">
    <source>
        <dbReference type="PROSITE-ProRule" id="PRU00252"/>
    </source>
</evidence>
<keyword evidence="3" id="KW-0150">Chloroplast</keyword>
<dbReference type="SUPFAM" id="SSF50249">
    <property type="entry name" value="Nucleic acid-binding proteins"/>
    <property type="match status" value="1"/>
</dbReference>
<keyword evidence="1 2" id="KW-0238">DNA-binding</keyword>
<proteinExistence type="predicted"/>
<accession>A0A2H4MRL2</accession>
<evidence type="ECO:0000313" key="3">
    <source>
        <dbReference type="EMBL" id="ATN40652.1"/>
    </source>
</evidence>
<protein>
    <recommendedName>
        <fullName evidence="4">Single-stranded DNA binding protein</fullName>
    </recommendedName>
</protein>
<dbReference type="Pfam" id="PF00436">
    <property type="entry name" value="SSB"/>
    <property type="match status" value="1"/>
</dbReference>
<dbReference type="GO" id="GO:0003697">
    <property type="term" value="F:single-stranded DNA binding"/>
    <property type="evidence" value="ECO:0007669"/>
    <property type="project" value="InterPro"/>
</dbReference>
<geneLocation type="chloroplast" evidence="3"/>
<dbReference type="EMBL" id="KY499654">
    <property type="protein sequence ID" value="ATN40652.1"/>
    <property type="molecule type" value="Genomic_DNA"/>
</dbReference>
<dbReference type="InterPro" id="IPR012340">
    <property type="entry name" value="NA-bd_OB-fold"/>
</dbReference>
<keyword evidence="3" id="KW-0934">Plastid</keyword>
<organism evidence="3">
    <name type="scientific">Gomphoneis minuta var. cassieae</name>
    <dbReference type="NCBI Taxonomy" id="1142141"/>
    <lineage>
        <taxon>Eukaryota</taxon>
        <taxon>Sar</taxon>
        <taxon>Stramenopiles</taxon>
        <taxon>Ochrophyta</taxon>
        <taxon>Bacillariophyta</taxon>
        <taxon>Bacillariophyceae</taxon>
        <taxon>Bacillariophycidae</taxon>
        <taxon>Cymbellales</taxon>
        <taxon>Gomphonemataceae</taxon>
        <taxon>Gomphoneis</taxon>
    </lineage>
</organism>
<dbReference type="InterPro" id="IPR000424">
    <property type="entry name" value="Primosome_PriB/ssb"/>
</dbReference>